<evidence type="ECO:0000256" key="3">
    <source>
        <dbReference type="ARBA" id="ARBA00022691"/>
    </source>
</evidence>
<evidence type="ECO:0000313" key="6">
    <source>
        <dbReference type="EMBL" id="OWJ54243.1"/>
    </source>
</evidence>
<dbReference type="GO" id="GO:0016428">
    <property type="term" value="F:tRNA (cytidine-5-)-methyltransferase activity"/>
    <property type="evidence" value="ECO:0007669"/>
    <property type="project" value="TreeGrafter"/>
</dbReference>
<dbReference type="PRINTS" id="PR02008">
    <property type="entry name" value="RCMTFAMILY"/>
</dbReference>
<keyword evidence="7" id="KW-1185">Reference proteome</keyword>
<protein>
    <recommendedName>
        <fullName evidence="5">SAM-dependent MTase RsmB/NOP-type domain-containing protein</fullName>
    </recommendedName>
</protein>
<evidence type="ECO:0000259" key="5">
    <source>
        <dbReference type="PROSITE" id="PS51686"/>
    </source>
</evidence>
<keyword evidence="3" id="KW-0949">S-adenosyl-L-methionine</keyword>
<dbReference type="SUPFAM" id="SSF53335">
    <property type="entry name" value="S-adenosyl-L-methionine-dependent methyltransferases"/>
    <property type="match status" value="1"/>
</dbReference>
<dbReference type="Gene3D" id="3.30.70.1170">
    <property type="entry name" value="Sun protein, domain 3"/>
    <property type="match status" value="1"/>
</dbReference>
<dbReference type="AlphaFoldDB" id="A0A211YMH6"/>
<organism evidence="6 7">
    <name type="scientific">Pyrodictium delaneyi</name>
    <dbReference type="NCBI Taxonomy" id="1273541"/>
    <lineage>
        <taxon>Archaea</taxon>
        <taxon>Thermoproteota</taxon>
        <taxon>Thermoprotei</taxon>
        <taxon>Desulfurococcales</taxon>
        <taxon>Pyrodictiaceae</taxon>
        <taxon>Pyrodictium</taxon>
    </lineage>
</organism>
<evidence type="ECO:0000313" key="7">
    <source>
        <dbReference type="Proteomes" id="UP000196694"/>
    </source>
</evidence>
<dbReference type="Proteomes" id="UP000196694">
    <property type="component" value="Unassembled WGS sequence"/>
</dbReference>
<dbReference type="PANTHER" id="PTHR22807:SF74">
    <property type="entry name" value="TRNA (CYTOSINE(48)-C(5))-METHYLTRANSFERASE"/>
    <property type="match status" value="1"/>
</dbReference>
<keyword evidence="1" id="KW-0489">Methyltransferase</keyword>
<name>A0A211YMH6_9CREN</name>
<dbReference type="InterPro" id="IPR049560">
    <property type="entry name" value="MeTrfase_RsmB-F_NOP2_cat"/>
</dbReference>
<dbReference type="PANTHER" id="PTHR22807">
    <property type="entry name" value="NOP2 YEAST -RELATED NOL1/NOP2/FMU SUN DOMAIN-CONTAINING"/>
    <property type="match status" value="1"/>
</dbReference>
<feature type="domain" description="SAM-dependent MTase RsmB/NOP-type" evidence="5">
    <location>
        <begin position="173"/>
        <end position="446"/>
    </location>
</feature>
<dbReference type="EMBL" id="NCQP01000006">
    <property type="protein sequence ID" value="OWJ54243.1"/>
    <property type="molecule type" value="Genomic_DNA"/>
</dbReference>
<dbReference type="InterPro" id="IPR035926">
    <property type="entry name" value="NusB-like_sf"/>
</dbReference>
<dbReference type="GO" id="GO:0030488">
    <property type="term" value="P:tRNA methylation"/>
    <property type="evidence" value="ECO:0007669"/>
    <property type="project" value="TreeGrafter"/>
</dbReference>
<dbReference type="Pfam" id="PF01189">
    <property type="entry name" value="Methyltr_RsmB-F"/>
    <property type="match status" value="1"/>
</dbReference>
<evidence type="ECO:0000256" key="4">
    <source>
        <dbReference type="ARBA" id="ARBA00022884"/>
    </source>
</evidence>
<dbReference type="PROSITE" id="PS51686">
    <property type="entry name" value="SAM_MT_RSMB_NOP"/>
    <property type="match status" value="1"/>
</dbReference>
<evidence type="ECO:0000256" key="2">
    <source>
        <dbReference type="ARBA" id="ARBA00022679"/>
    </source>
</evidence>
<reference evidence="6 7" key="1">
    <citation type="submission" date="2017-05" db="EMBL/GenBank/DDBJ databases">
        <title>The draft genome of the hyperthermophilic archaeon 'Pyrodictium delaneyi strain Hulk', an iron and nitrate reducer, reveals the capacity for sulfate reduction.</title>
        <authorList>
            <person name="Demey L.M."/>
            <person name="Miller C."/>
            <person name="Manzella M."/>
            <person name="Reguera G."/>
            <person name="Kashefi K."/>
        </authorList>
    </citation>
    <scope>NUCLEOTIDE SEQUENCE [LARGE SCALE GENOMIC DNA]</scope>
    <source>
        <strain evidence="6 7">Hulk</strain>
    </source>
</reference>
<sequence length="446" mass="50857">MAIKLGKKHVKAFIEVLEESERIKPFQVVKRRVFSKYGVLGTRYDTIFTALLYKIYRMQGILDKIAEERLRLNLSRLPVALRQSTRLAVVLAVFDDVGDIEFNRALIGGIVRLLEARFGEKAGIVVDLYKSLEKEPWRPRSRIEELELRYLLPGLLIKRLEKLLDRGELELFAKAVNTRRPILGFRVNRLKASVKVVLRVFEEMGVEAWESTRVPWHIRYRGQLDYNRFKPLLRGEVVPQDEASAAAGELLGARPGELVVDMCAAPGGKTTHLAEIASNRATIMALDVFSDRMERLIELARKTGTIASIVPVIGDARRISTFLRLHANRVLLDPPCTSTGALAKHPEARWRLTEEAIKKQVERQRAMLVEAIEILKPGGLLLYTVCSVLPEEGEYNIQWILENRKDVELVPLQGPYDESPLLPGTMRAWPHRHDTTGFFYALLRKR</sequence>
<dbReference type="InterPro" id="IPR023267">
    <property type="entry name" value="RCMT"/>
</dbReference>
<comment type="caution">
    <text evidence="6">The sequence shown here is derived from an EMBL/GenBank/DDBJ whole genome shotgun (WGS) entry which is preliminary data.</text>
</comment>
<proteinExistence type="predicted"/>
<dbReference type="InterPro" id="IPR029063">
    <property type="entry name" value="SAM-dependent_MTases_sf"/>
</dbReference>
<dbReference type="Gene3D" id="1.10.940.10">
    <property type="entry name" value="NusB-like"/>
    <property type="match status" value="1"/>
</dbReference>
<keyword evidence="2" id="KW-0808">Transferase</keyword>
<dbReference type="GO" id="GO:0003723">
    <property type="term" value="F:RNA binding"/>
    <property type="evidence" value="ECO:0007669"/>
    <property type="project" value="UniProtKB-KW"/>
</dbReference>
<evidence type="ECO:0000256" key="1">
    <source>
        <dbReference type="ARBA" id="ARBA00022603"/>
    </source>
</evidence>
<dbReference type="CDD" id="cd02440">
    <property type="entry name" value="AdoMet_MTases"/>
    <property type="match status" value="1"/>
</dbReference>
<gene>
    <name evidence="6" type="ORF">Pdsh_07065</name>
</gene>
<dbReference type="Gene3D" id="3.40.50.150">
    <property type="entry name" value="Vaccinia Virus protein VP39"/>
    <property type="match status" value="1"/>
</dbReference>
<accession>A0A211YMH6</accession>
<dbReference type="RefSeq" id="WP_088171980.1">
    <property type="nucleotide sequence ID" value="NZ_NCQP01000006.1"/>
</dbReference>
<dbReference type="InterPro" id="IPR001678">
    <property type="entry name" value="MeTrfase_RsmB-F_NOP2_dom"/>
</dbReference>
<keyword evidence="4" id="KW-0694">RNA-binding</keyword>